<feature type="compositionally biased region" description="Polar residues" evidence="1">
    <location>
        <begin position="555"/>
        <end position="569"/>
    </location>
</feature>
<feature type="region of interest" description="Disordered" evidence="1">
    <location>
        <begin position="555"/>
        <end position="685"/>
    </location>
</feature>
<gene>
    <name evidence="2" type="ORF">CVT26_006815</name>
</gene>
<feature type="region of interest" description="Disordered" evidence="1">
    <location>
        <begin position="344"/>
        <end position="491"/>
    </location>
</feature>
<dbReference type="Proteomes" id="UP000284706">
    <property type="component" value="Unassembled WGS sequence"/>
</dbReference>
<dbReference type="OrthoDB" id="552194at2759"/>
<dbReference type="EMBL" id="NHYE01005610">
    <property type="protein sequence ID" value="PPQ67605.1"/>
    <property type="molecule type" value="Genomic_DNA"/>
</dbReference>
<feature type="compositionally biased region" description="Basic and acidic residues" evidence="1">
    <location>
        <begin position="916"/>
        <end position="927"/>
    </location>
</feature>
<feature type="compositionally biased region" description="Acidic residues" evidence="1">
    <location>
        <begin position="616"/>
        <end position="626"/>
    </location>
</feature>
<accession>A0A409VMV2</accession>
<dbReference type="AlphaFoldDB" id="A0A409VMV2"/>
<reference evidence="2 3" key="1">
    <citation type="journal article" date="2018" name="Evol. Lett.">
        <title>Horizontal gene cluster transfer increased hallucinogenic mushroom diversity.</title>
        <authorList>
            <person name="Reynolds H.T."/>
            <person name="Vijayakumar V."/>
            <person name="Gluck-Thaler E."/>
            <person name="Korotkin H.B."/>
            <person name="Matheny P.B."/>
            <person name="Slot J.C."/>
        </authorList>
    </citation>
    <scope>NUCLEOTIDE SEQUENCE [LARGE SCALE GENOMIC DNA]</scope>
    <source>
        <strain evidence="2 3">SRW20</strain>
    </source>
</reference>
<evidence type="ECO:0000313" key="2">
    <source>
        <dbReference type="EMBL" id="PPQ67605.1"/>
    </source>
</evidence>
<keyword evidence="3" id="KW-1185">Reference proteome</keyword>
<feature type="compositionally biased region" description="Polar residues" evidence="1">
    <location>
        <begin position="646"/>
        <end position="673"/>
    </location>
</feature>
<evidence type="ECO:0000256" key="1">
    <source>
        <dbReference type="SAM" id="MobiDB-lite"/>
    </source>
</evidence>
<feature type="compositionally biased region" description="Low complexity" evidence="1">
    <location>
        <begin position="877"/>
        <end position="904"/>
    </location>
</feature>
<dbReference type="GO" id="GO:0030870">
    <property type="term" value="C:Mre11 complex"/>
    <property type="evidence" value="ECO:0007669"/>
    <property type="project" value="InterPro"/>
</dbReference>
<dbReference type="GO" id="GO:0003684">
    <property type="term" value="F:damaged DNA binding"/>
    <property type="evidence" value="ECO:0007669"/>
    <property type="project" value="TreeGrafter"/>
</dbReference>
<evidence type="ECO:0008006" key="4">
    <source>
        <dbReference type="Google" id="ProtNLM"/>
    </source>
</evidence>
<proteinExistence type="predicted"/>
<comment type="caution">
    <text evidence="2">The sequence shown here is derived from an EMBL/GenBank/DDBJ whole genome shotgun (WGS) entry which is preliminary data.</text>
</comment>
<feature type="compositionally biased region" description="Low complexity" evidence="1">
    <location>
        <begin position="834"/>
        <end position="854"/>
    </location>
</feature>
<dbReference type="PANTHER" id="PTHR12162">
    <property type="entry name" value="NIBRIN-RELATED"/>
    <property type="match status" value="1"/>
</dbReference>
<sequence>MWVISGSFDGATTGDVSFQKEKLLKPNSVYTVGRIGTQRIGLSRQRDPNKRPTLEVTHDLEKNRVILVKKDLGHQEGRSVEAQQRATIEPGDYVCLVTSVYFQIHWRPICAYAHCNVKPPIPIDDCASLGIKLFHTLQENVTHHLVSHYAANLSIATSLLALAKIVKPEWLLEILRLGNLPRESEQSQTNGISLEDHFVLPLESKYRPSFSPALLPSQKVFEIWQPNEERVNFFAHLRFICLQEKSTLALTELKEAIHRGGGTLEVFDIHAGVPRLRKALSRSHAKEGKRTVIVGDVDGMQAAIGRDEWAELVKEAKSYGLDIFPPSKVVQSVLEVKLDLLESTGSPMDETPSSPLPDVVPNSIPEEQTIPPRAGVLPEPEAGPSNEPPAPPRRKLVRRVTSREPSEAPSLSATPIAEGEAQPAEDVQPAVKPRRVLTRRVFDPPPANASQDDAEMRSSPPPAAKTAPTPARKLKRRVGVPGSSFMQTGSLMSGLGETYGGSVEDAERPTKKFKALFDASDPDAVLGTNGSMGPPADPIPAESYEVTDSIAPFASASTQTQTDLGTQTAAGRHPLRSMGASSLAILREEEEETQSTIPPGHPPAGGARANKRTLDAVDEDAEMDIDGESRARGEEGAPAAKRRALENSNAVNRIDSTQAQPPSTTQVGTQKQRNPGAPPNKPDTDAAFLKALASTKRGKKTEDEFDREFNKLKISKPKTVDEEREAQREREEEEWAILAEFGNDEGLRGNFMVVVEMDVPERNGEERRRAVGMKDPKWEGKPNFKKFKKKIVGTPRAKVELVLSDNNDYGMGSAYWKGGSSQTQTQNFRERESQSQMDWQSQSQSQSRPEYSQQHGPADVELASQATRSKKPPSKAGSTTGGRSQRTTAKSQPKSQSKSKAADALFLDSDDEDEDNFRGFGDEDSQRSRTRRVASEAVLDRILEREPDDDEETLRSSAGTSAPKGKTSSSKPPFKTATKTPAPAPTATRKSTRSGTGTGKTAAAAKPKKPAPIIADDDSDDGAVFRGF</sequence>
<feature type="compositionally biased region" description="Low complexity" evidence="1">
    <location>
        <begin position="960"/>
        <end position="1005"/>
    </location>
</feature>
<organism evidence="2 3">
    <name type="scientific">Gymnopilus dilepis</name>
    <dbReference type="NCBI Taxonomy" id="231916"/>
    <lineage>
        <taxon>Eukaryota</taxon>
        <taxon>Fungi</taxon>
        <taxon>Dikarya</taxon>
        <taxon>Basidiomycota</taxon>
        <taxon>Agaricomycotina</taxon>
        <taxon>Agaricomycetes</taxon>
        <taxon>Agaricomycetidae</taxon>
        <taxon>Agaricales</taxon>
        <taxon>Agaricineae</taxon>
        <taxon>Hymenogastraceae</taxon>
        <taxon>Gymnopilus</taxon>
    </lineage>
</organism>
<dbReference type="PANTHER" id="PTHR12162:SF0">
    <property type="entry name" value="NIBRIN"/>
    <property type="match status" value="1"/>
</dbReference>
<protein>
    <recommendedName>
        <fullName evidence="4">BRCT domain-containing protein</fullName>
    </recommendedName>
</protein>
<dbReference type="GO" id="GO:0007095">
    <property type="term" value="P:mitotic G2 DNA damage checkpoint signaling"/>
    <property type="evidence" value="ECO:0007669"/>
    <property type="project" value="InterPro"/>
</dbReference>
<feature type="region of interest" description="Disordered" evidence="1">
    <location>
        <begin position="810"/>
        <end position="1028"/>
    </location>
</feature>
<name>A0A409VMV2_9AGAR</name>
<dbReference type="InParanoid" id="A0A409VMV2"/>
<evidence type="ECO:0000313" key="3">
    <source>
        <dbReference type="Proteomes" id="UP000284706"/>
    </source>
</evidence>
<dbReference type="InterPro" id="IPR040227">
    <property type="entry name" value="Nibrin-rel"/>
</dbReference>
<dbReference type="GO" id="GO:0000724">
    <property type="term" value="P:double-strand break repair via homologous recombination"/>
    <property type="evidence" value="ECO:0007669"/>
    <property type="project" value="TreeGrafter"/>
</dbReference>